<evidence type="ECO:0000256" key="1">
    <source>
        <dbReference type="SAM" id="MobiDB-lite"/>
    </source>
</evidence>
<feature type="compositionally biased region" description="Basic and acidic residues" evidence="1">
    <location>
        <begin position="87"/>
        <end position="97"/>
    </location>
</feature>
<dbReference type="AlphaFoldDB" id="A0A9W9LFT4"/>
<dbReference type="RefSeq" id="XP_056539000.1">
    <property type="nucleotide sequence ID" value="XM_056691294.1"/>
</dbReference>
<feature type="region of interest" description="Disordered" evidence="1">
    <location>
        <begin position="40"/>
        <end position="103"/>
    </location>
</feature>
<protein>
    <submittedName>
        <fullName evidence="2">Uncharacterized protein</fullName>
    </submittedName>
</protein>
<reference evidence="2" key="1">
    <citation type="submission" date="2022-11" db="EMBL/GenBank/DDBJ databases">
        <authorList>
            <person name="Petersen C."/>
        </authorList>
    </citation>
    <scope>NUCLEOTIDE SEQUENCE</scope>
    <source>
        <strain evidence="2">IBT 26290</strain>
    </source>
</reference>
<evidence type="ECO:0000313" key="2">
    <source>
        <dbReference type="EMBL" id="KAJ5152692.1"/>
    </source>
</evidence>
<dbReference type="Proteomes" id="UP001149163">
    <property type="component" value="Unassembled WGS sequence"/>
</dbReference>
<sequence length="103" mass="11363">MSQRRRKKGGAGSHSLPYRSYHWLSSCSIISQRVRRAMRRTVVTSGRPPQHRRPQGGRLAGSCSALNRTSRPTGIRVGQGPLMSTDETLHGQDEEVRLGSPVA</sequence>
<gene>
    <name evidence="2" type="ORF">N7482_009170</name>
</gene>
<reference evidence="2" key="2">
    <citation type="journal article" date="2023" name="IMA Fungus">
        <title>Comparative genomic study of the Penicillium genus elucidates a diverse pangenome and 15 lateral gene transfer events.</title>
        <authorList>
            <person name="Petersen C."/>
            <person name="Sorensen T."/>
            <person name="Nielsen M.R."/>
            <person name="Sondergaard T.E."/>
            <person name="Sorensen J.L."/>
            <person name="Fitzpatrick D.A."/>
            <person name="Frisvad J.C."/>
            <person name="Nielsen K.L."/>
        </authorList>
    </citation>
    <scope>NUCLEOTIDE SEQUENCE</scope>
    <source>
        <strain evidence="2">IBT 26290</strain>
    </source>
</reference>
<name>A0A9W9LFT4_9EURO</name>
<dbReference type="EMBL" id="JAPQKN010000007">
    <property type="protein sequence ID" value="KAJ5152692.1"/>
    <property type="molecule type" value="Genomic_DNA"/>
</dbReference>
<accession>A0A9W9LFT4</accession>
<keyword evidence="3" id="KW-1185">Reference proteome</keyword>
<organism evidence="2 3">
    <name type="scientific">Penicillium canariense</name>
    <dbReference type="NCBI Taxonomy" id="189055"/>
    <lineage>
        <taxon>Eukaryota</taxon>
        <taxon>Fungi</taxon>
        <taxon>Dikarya</taxon>
        <taxon>Ascomycota</taxon>
        <taxon>Pezizomycotina</taxon>
        <taxon>Eurotiomycetes</taxon>
        <taxon>Eurotiomycetidae</taxon>
        <taxon>Eurotiales</taxon>
        <taxon>Aspergillaceae</taxon>
        <taxon>Penicillium</taxon>
    </lineage>
</organism>
<evidence type="ECO:0000313" key="3">
    <source>
        <dbReference type="Proteomes" id="UP001149163"/>
    </source>
</evidence>
<proteinExistence type="predicted"/>
<dbReference type="GeneID" id="81430470"/>
<comment type="caution">
    <text evidence="2">The sequence shown here is derived from an EMBL/GenBank/DDBJ whole genome shotgun (WGS) entry which is preliminary data.</text>
</comment>